<feature type="domain" description="SusD-like N-terminal" evidence="8">
    <location>
        <begin position="102"/>
        <end position="234"/>
    </location>
</feature>
<keyword evidence="3" id="KW-0732">Signal</keyword>
<evidence type="ECO:0000259" key="7">
    <source>
        <dbReference type="Pfam" id="PF07980"/>
    </source>
</evidence>
<dbReference type="SUPFAM" id="SSF48452">
    <property type="entry name" value="TPR-like"/>
    <property type="match status" value="1"/>
</dbReference>
<dbReference type="Proteomes" id="UP000289821">
    <property type="component" value="Unassembled WGS sequence"/>
</dbReference>
<comment type="subcellular location">
    <subcellularLocation>
        <location evidence="1">Cell outer membrane</location>
    </subcellularLocation>
</comment>
<feature type="domain" description="RagB/SusD" evidence="7">
    <location>
        <begin position="319"/>
        <end position="468"/>
    </location>
</feature>
<dbReference type="CDD" id="cd08977">
    <property type="entry name" value="SusD"/>
    <property type="match status" value="1"/>
</dbReference>
<keyword evidence="5" id="KW-0998">Cell outer membrane</keyword>
<dbReference type="InterPro" id="IPR012944">
    <property type="entry name" value="SusD_RagB_dom"/>
</dbReference>
<organism evidence="9 10">
    <name type="scientific">Leeuwenhoekiella aestuarii</name>
    <dbReference type="NCBI Taxonomy" id="2249426"/>
    <lineage>
        <taxon>Bacteria</taxon>
        <taxon>Pseudomonadati</taxon>
        <taxon>Bacteroidota</taxon>
        <taxon>Flavobacteriia</taxon>
        <taxon>Flavobacteriales</taxon>
        <taxon>Flavobacteriaceae</taxon>
        <taxon>Leeuwenhoekiella</taxon>
    </lineage>
</organism>
<evidence type="ECO:0000313" key="10">
    <source>
        <dbReference type="Proteomes" id="UP000289821"/>
    </source>
</evidence>
<keyword evidence="10" id="KW-1185">Reference proteome</keyword>
<evidence type="ECO:0000256" key="6">
    <source>
        <dbReference type="SAM" id="Phobius"/>
    </source>
</evidence>
<accession>A0A4Q0NR49</accession>
<dbReference type="PROSITE" id="PS51257">
    <property type="entry name" value="PROKAR_LIPOPROTEIN"/>
    <property type="match status" value="1"/>
</dbReference>
<reference evidence="9 10" key="1">
    <citation type="submission" date="2018-07" db="EMBL/GenBank/DDBJ databases">
        <title>Leeuwenhoekiella genomics.</title>
        <authorList>
            <person name="Tahon G."/>
            <person name="Willems A."/>
        </authorList>
    </citation>
    <scope>NUCLEOTIDE SEQUENCE [LARGE SCALE GENOMIC DNA]</scope>
    <source>
        <strain evidence="9 10">R-50232</strain>
    </source>
</reference>
<sequence>MKRVYVYKLFLLPFRLSIIAILTGLFMGCESFVEVDLPDDQLYGDSVFNEETTATSALNAIYAAYRDNTLLTGKIFGMSYLLGHYSDELTLYTLSLPNVEEFNSNAVLATNTLIENQWNNSYNLIYQANSILEQLEAGSQLENRVAQQLKGEALFNRALIHFYLMNLFGEIPYVRTSNYQENTNPTRLSEAEVIEELISDLEESFSLLGESYNNLNRTRPNKWTCSALLAKVYLYAEDWEAASSEATQILNQTGLYTLEDDLDAVFLKDSRETLLQLSAANAGGNTIEATNFIFVQTPPPDSVLSENLLNAFEAGDERATSWIGYLSDGNTTYAYPFKYKENTNTGTSVELSIVMRLAEVYLIRAEAQARLNNTTLALQDLNQIRRRGGLADLKATADLKLLDAVLVERQRELFTEHGHRFFDLKRMGKVDEVLGTLKNGWESTDRVLPIPQNELEINPNLKPQNPGY</sequence>
<comment type="caution">
    <text evidence="9">The sequence shown here is derived from an EMBL/GenBank/DDBJ whole genome shotgun (WGS) entry which is preliminary data.</text>
</comment>
<evidence type="ECO:0000256" key="4">
    <source>
        <dbReference type="ARBA" id="ARBA00023136"/>
    </source>
</evidence>
<dbReference type="Gene3D" id="1.25.40.390">
    <property type="match status" value="1"/>
</dbReference>
<name>A0A4Q0NR49_9FLAO</name>
<keyword evidence="4 6" id="KW-0472">Membrane</keyword>
<evidence type="ECO:0000256" key="1">
    <source>
        <dbReference type="ARBA" id="ARBA00004442"/>
    </source>
</evidence>
<proteinExistence type="inferred from homology"/>
<feature type="transmembrane region" description="Helical" evidence="6">
    <location>
        <begin position="9"/>
        <end position="28"/>
    </location>
</feature>
<dbReference type="Pfam" id="PF07980">
    <property type="entry name" value="SusD_RagB"/>
    <property type="match status" value="1"/>
</dbReference>
<keyword evidence="6" id="KW-0812">Transmembrane</keyword>
<dbReference type="RefSeq" id="WP_161567091.1">
    <property type="nucleotide sequence ID" value="NZ_QOVI01000005.1"/>
</dbReference>
<dbReference type="InterPro" id="IPR033985">
    <property type="entry name" value="SusD-like_N"/>
</dbReference>
<dbReference type="InterPro" id="IPR011990">
    <property type="entry name" value="TPR-like_helical_dom_sf"/>
</dbReference>
<evidence type="ECO:0000256" key="2">
    <source>
        <dbReference type="ARBA" id="ARBA00006275"/>
    </source>
</evidence>
<dbReference type="Pfam" id="PF14322">
    <property type="entry name" value="SusD-like_3"/>
    <property type="match status" value="1"/>
</dbReference>
<evidence type="ECO:0000256" key="3">
    <source>
        <dbReference type="ARBA" id="ARBA00022729"/>
    </source>
</evidence>
<evidence type="ECO:0000313" key="9">
    <source>
        <dbReference type="EMBL" id="RXG13122.1"/>
    </source>
</evidence>
<dbReference type="AlphaFoldDB" id="A0A4Q0NR49"/>
<evidence type="ECO:0000259" key="8">
    <source>
        <dbReference type="Pfam" id="PF14322"/>
    </source>
</evidence>
<dbReference type="EMBL" id="QOVI01000005">
    <property type="protein sequence ID" value="RXG13122.1"/>
    <property type="molecule type" value="Genomic_DNA"/>
</dbReference>
<keyword evidence="6" id="KW-1133">Transmembrane helix</keyword>
<comment type="similarity">
    <text evidence="2">Belongs to the SusD family.</text>
</comment>
<protein>
    <submittedName>
        <fullName evidence="9">RagB/SusD domain-containing protein</fullName>
    </submittedName>
</protein>
<gene>
    <name evidence="9" type="ORF">DSM04_105100</name>
</gene>
<evidence type="ECO:0000256" key="5">
    <source>
        <dbReference type="ARBA" id="ARBA00023237"/>
    </source>
</evidence>
<dbReference type="GO" id="GO:0009279">
    <property type="term" value="C:cell outer membrane"/>
    <property type="evidence" value="ECO:0007669"/>
    <property type="project" value="UniProtKB-SubCell"/>
</dbReference>